<comment type="caution">
    <text evidence="1">The sequence shown here is derived from an EMBL/GenBank/DDBJ whole genome shotgun (WGS) entry which is preliminary data.</text>
</comment>
<gene>
    <name evidence="1" type="ORF">PCASD_24683</name>
</gene>
<proteinExistence type="predicted"/>
<organism evidence="1 2">
    <name type="scientific">Puccinia coronata f. sp. avenae</name>
    <dbReference type="NCBI Taxonomy" id="200324"/>
    <lineage>
        <taxon>Eukaryota</taxon>
        <taxon>Fungi</taxon>
        <taxon>Dikarya</taxon>
        <taxon>Basidiomycota</taxon>
        <taxon>Pucciniomycotina</taxon>
        <taxon>Pucciniomycetes</taxon>
        <taxon>Pucciniales</taxon>
        <taxon>Pucciniaceae</taxon>
        <taxon>Puccinia</taxon>
    </lineage>
</organism>
<evidence type="ECO:0000313" key="2">
    <source>
        <dbReference type="Proteomes" id="UP000235392"/>
    </source>
</evidence>
<name>A0A2N5TKY5_9BASI</name>
<dbReference type="EMBL" id="PGCI01000482">
    <property type="protein sequence ID" value="PLW26134.1"/>
    <property type="molecule type" value="Genomic_DNA"/>
</dbReference>
<evidence type="ECO:0000313" key="1">
    <source>
        <dbReference type="EMBL" id="PLW26134.1"/>
    </source>
</evidence>
<protein>
    <submittedName>
        <fullName evidence="1">Uncharacterized protein</fullName>
    </submittedName>
</protein>
<sequence length="111" mass="12211">MRLLTLWKLDPPPSTGKIPVDPQARRLVADGRAINADCLNKLDTGESDSDTNQAALRVGGGNRKRWTLTNRDMSEKIVLGLAKLTHVQGVNDRLLPFNQETLHGSLPIEDS</sequence>
<reference evidence="1 2" key="1">
    <citation type="submission" date="2017-11" db="EMBL/GenBank/DDBJ databases">
        <title>De novo assembly and phasing of dikaryotic genomes from two isolates of Puccinia coronata f. sp. avenae, the causal agent of oat crown rust.</title>
        <authorList>
            <person name="Miller M.E."/>
            <person name="Zhang Y."/>
            <person name="Omidvar V."/>
            <person name="Sperschneider J."/>
            <person name="Schwessinger B."/>
            <person name="Raley C."/>
            <person name="Palmer J.M."/>
            <person name="Garnica D."/>
            <person name="Upadhyaya N."/>
            <person name="Rathjen J."/>
            <person name="Taylor J.M."/>
            <person name="Park R.F."/>
            <person name="Dodds P.N."/>
            <person name="Hirsch C.D."/>
            <person name="Kianian S.F."/>
            <person name="Figueroa M."/>
        </authorList>
    </citation>
    <scope>NUCLEOTIDE SEQUENCE [LARGE SCALE GENOMIC DNA]</scope>
    <source>
        <strain evidence="1">12SD80</strain>
    </source>
</reference>
<dbReference type="AlphaFoldDB" id="A0A2N5TKY5"/>
<dbReference type="Proteomes" id="UP000235392">
    <property type="component" value="Unassembled WGS sequence"/>
</dbReference>
<accession>A0A2N5TKY5</accession>